<dbReference type="InterPro" id="IPR004607">
    <property type="entry name" value="GART"/>
</dbReference>
<dbReference type="OrthoDB" id="9806170at2"/>
<dbReference type="AlphaFoldDB" id="A0A0X8JRH6"/>
<evidence type="ECO:0000256" key="2">
    <source>
        <dbReference type="ARBA" id="ARBA00022679"/>
    </source>
</evidence>
<dbReference type="CDD" id="cd08645">
    <property type="entry name" value="FMT_core_GART"/>
    <property type="match status" value="1"/>
</dbReference>
<dbReference type="EMBL" id="CP014230">
    <property type="protein sequence ID" value="AMD93677.1"/>
    <property type="molecule type" value="Genomic_DNA"/>
</dbReference>
<evidence type="ECO:0000256" key="4">
    <source>
        <dbReference type="HAMAP-Rule" id="MF_01930"/>
    </source>
</evidence>
<evidence type="ECO:0000259" key="5">
    <source>
        <dbReference type="Pfam" id="PF00551"/>
    </source>
</evidence>
<reference evidence="7" key="1">
    <citation type="submission" date="2016-02" db="EMBL/GenBank/DDBJ databases">
        <authorList>
            <person name="Holder M.E."/>
            <person name="Ajami N.J."/>
            <person name="Petrosino J.F."/>
        </authorList>
    </citation>
    <scope>NUCLEOTIDE SEQUENCE [LARGE SCALE GENOMIC DNA]</scope>
    <source>
        <strain evidence="7">DSM 12838</strain>
    </source>
</reference>
<comment type="catalytic activity">
    <reaction evidence="4">
        <text>N(1)-(5-phospho-beta-D-ribosyl)glycinamide + (6R)-10-formyltetrahydrofolate = N(2)-formyl-N(1)-(5-phospho-beta-D-ribosyl)glycinamide + (6S)-5,6,7,8-tetrahydrofolate + H(+)</text>
        <dbReference type="Rhea" id="RHEA:15053"/>
        <dbReference type="ChEBI" id="CHEBI:15378"/>
        <dbReference type="ChEBI" id="CHEBI:57453"/>
        <dbReference type="ChEBI" id="CHEBI:143788"/>
        <dbReference type="ChEBI" id="CHEBI:147286"/>
        <dbReference type="ChEBI" id="CHEBI:195366"/>
        <dbReference type="EC" id="2.1.2.2"/>
    </reaction>
</comment>
<dbReference type="STRING" id="888061.AXF15_11585"/>
<feature type="domain" description="Formyl transferase N-terminal" evidence="5">
    <location>
        <begin position="8"/>
        <end position="183"/>
    </location>
</feature>
<dbReference type="PANTHER" id="PTHR43369">
    <property type="entry name" value="PHOSPHORIBOSYLGLYCINAMIDE FORMYLTRANSFERASE"/>
    <property type="match status" value="1"/>
</dbReference>
<dbReference type="UniPathway" id="UPA00074">
    <property type="reaction ID" value="UER00126"/>
</dbReference>
<feature type="binding site" evidence="4">
    <location>
        <position position="66"/>
    </location>
    <ligand>
        <name>(6R)-10-formyltetrahydrofolate</name>
        <dbReference type="ChEBI" id="CHEBI:195366"/>
    </ligand>
</feature>
<keyword evidence="7" id="KW-1185">Reference proteome</keyword>
<feature type="site" description="Raises pKa of active site His" evidence="4">
    <location>
        <position position="146"/>
    </location>
</feature>
<comment type="similarity">
    <text evidence="4">Belongs to the GART family.</text>
</comment>
<dbReference type="GO" id="GO:0005829">
    <property type="term" value="C:cytosol"/>
    <property type="evidence" value="ECO:0007669"/>
    <property type="project" value="TreeGrafter"/>
</dbReference>
<sequence>MTIALGLLLSGSGSNAQAIMDRAREGALDADIRLVVANNPSACGLERARAAGVPTACVRHEDFSSREAFDRELLRLLAAAGVEYVALAGFMRILTPLFVRAFSGRLLNIHPALLPACPGVRAQRQQVEHGVRLAGCTVHFVDEEMDHGPVIIQAAVPAHADDDEASLAGRILEMEHRIYPQALQWLASGRIRLSGRQVVVDGAGRAPGRFWVNPPLEAPFDR</sequence>
<feature type="active site" description="Proton donor" evidence="4">
    <location>
        <position position="110"/>
    </location>
</feature>
<keyword evidence="3 4" id="KW-0658">Purine biosynthesis</keyword>
<keyword evidence="2 4" id="KW-0808">Transferase</keyword>
<dbReference type="GO" id="GO:0006189">
    <property type="term" value="P:'de novo' IMP biosynthetic process"/>
    <property type="evidence" value="ECO:0007669"/>
    <property type="project" value="UniProtKB-UniRule"/>
</dbReference>
<dbReference type="Pfam" id="PF00551">
    <property type="entry name" value="Formyl_trans_N"/>
    <property type="match status" value="1"/>
</dbReference>
<dbReference type="EC" id="2.1.2.2" evidence="4"/>
<dbReference type="RefSeq" id="WP_066607680.1">
    <property type="nucleotide sequence ID" value="NZ_CP014230.1"/>
</dbReference>
<dbReference type="SUPFAM" id="SSF53328">
    <property type="entry name" value="Formyltransferase"/>
    <property type="match status" value="1"/>
</dbReference>
<evidence type="ECO:0000256" key="3">
    <source>
        <dbReference type="ARBA" id="ARBA00022755"/>
    </source>
</evidence>
<feature type="binding site" evidence="4">
    <location>
        <begin position="13"/>
        <end position="15"/>
    </location>
    <ligand>
        <name>N(1)-(5-phospho-beta-D-ribosyl)glycinamide</name>
        <dbReference type="ChEBI" id="CHEBI:143788"/>
    </ligand>
</feature>
<name>A0A0X8JRH6_9BACT</name>
<organism evidence="6 7">
    <name type="scientific">Desulfomicrobium orale DSM 12838</name>
    <dbReference type="NCBI Taxonomy" id="888061"/>
    <lineage>
        <taxon>Bacteria</taxon>
        <taxon>Pseudomonadati</taxon>
        <taxon>Thermodesulfobacteriota</taxon>
        <taxon>Desulfovibrionia</taxon>
        <taxon>Desulfovibrionales</taxon>
        <taxon>Desulfomicrobiaceae</taxon>
        <taxon>Desulfomicrobium</taxon>
    </lineage>
</organism>
<dbReference type="NCBIfam" id="TIGR00639">
    <property type="entry name" value="PurN"/>
    <property type="match status" value="1"/>
</dbReference>
<dbReference type="InterPro" id="IPR036477">
    <property type="entry name" value="Formyl_transf_N_sf"/>
</dbReference>
<gene>
    <name evidence="4" type="primary">purN</name>
    <name evidence="6" type="ORF">AXF15_11585</name>
</gene>
<evidence type="ECO:0000313" key="6">
    <source>
        <dbReference type="EMBL" id="AMD93677.1"/>
    </source>
</evidence>
<dbReference type="KEGG" id="doa:AXF15_11585"/>
<evidence type="ECO:0000313" key="7">
    <source>
        <dbReference type="Proteomes" id="UP000063964"/>
    </source>
</evidence>
<dbReference type="GO" id="GO:0004644">
    <property type="term" value="F:phosphoribosylglycinamide formyltransferase activity"/>
    <property type="evidence" value="ECO:0007669"/>
    <property type="project" value="UniProtKB-UniRule"/>
</dbReference>
<comment type="function">
    <text evidence="4">Catalyzes the transfer of a formyl group from 10-formyltetrahydrofolate to 5-phospho-ribosyl-glycinamide (GAR), producing 5-phospho-ribosyl-N-formylglycinamide (FGAR) and tetrahydrofolate.</text>
</comment>
<feature type="binding site" evidence="4">
    <location>
        <begin position="91"/>
        <end position="94"/>
    </location>
    <ligand>
        <name>(6R)-10-formyltetrahydrofolate</name>
        <dbReference type="ChEBI" id="CHEBI:195366"/>
    </ligand>
</feature>
<protein>
    <recommendedName>
        <fullName evidence="4">Phosphoribosylglycinamide formyltransferase</fullName>
        <ecNumber evidence="4">2.1.2.2</ecNumber>
    </recommendedName>
    <alternativeName>
        <fullName evidence="4">5'-phosphoribosylglycinamide transformylase</fullName>
    </alternativeName>
    <alternativeName>
        <fullName evidence="4">GAR transformylase</fullName>
        <shortName evidence="4">GART</shortName>
    </alternativeName>
</protein>
<dbReference type="Proteomes" id="UP000063964">
    <property type="component" value="Chromosome"/>
</dbReference>
<dbReference type="InterPro" id="IPR002376">
    <property type="entry name" value="Formyl_transf_N"/>
</dbReference>
<evidence type="ECO:0000256" key="1">
    <source>
        <dbReference type="ARBA" id="ARBA00005054"/>
    </source>
</evidence>
<dbReference type="Gene3D" id="3.40.50.170">
    <property type="entry name" value="Formyl transferase, N-terminal domain"/>
    <property type="match status" value="1"/>
</dbReference>
<feature type="binding site" evidence="4">
    <location>
        <position position="108"/>
    </location>
    <ligand>
        <name>(6R)-10-formyltetrahydrofolate</name>
        <dbReference type="ChEBI" id="CHEBI:195366"/>
    </ligand>
</feature>
<accession>A0A0X8JRH6</accession>
<dbReference type="HAMAP" id="MF_01930">
    <property type="entry name" value="PurN"/>
    <property type="match status" value="1"/>
</dbReference>
<dbReference type="PANTHER" id="PTHR43369:SF2">
    <property type="entry name" value="PHOSPHORIBOSYLGLYCINAMIDE FORMYLTRANSFERASE"/>
    <property type="match status" value="1"/>
</dbReference>
<comment type="pathway">
    <text evidence="1 4">Purine metabolism; IMP biosynthesis via de novo pathway; N(2)-formyl-N(1)-(5-phospho-D-ribosyl)glycinamide from N(1)-(5-phospho-D-ribosyl)glycinamide (10-formyl THF route): step 1/1.</text>
</comment>
<proteinExistence type="inferred from homology"/>